<feature type="region of interest" description="Disordered" evidence="1">
    <location>
        <begin position="46"/>
        <end position="68"/>
    </location>
</feature>
<dbReference type="AlphaFoldDB" id="A0A937RF41"/>
<evidence type="ECO:0008006" key="4">
    <source>
        <dbReference type="Google" id="ProtNLM"/>
    </source>
</evidence>
<evidence type="ECO:0000256" key="1">
    <source>
        <dbReference type="SAM" id="MobiDB-lite"/>
    </source>
</evidence>
<dbReference type="Proteomes" id="UP000604475">
    <property type="component" value="Unassembled WGS sequence"/>
</dbReference>
<dbReference type="RefSeq" id="WP_202999004.1">
    <property type="nucleotide sequence ID" value="NZ_JADWYU010000195.1"/>
</dbReference>
<protein>
    <recommendedName>
        <fullName evidence="4">DUF3558 domain-containing protein</fullName>
    </recommendedName>
</protein>
<organism evidence="2 3">
    <name type="scientific">Frankia nepalensis</name>
    <dbReference type="NCBI Taxonomy" id="1836974"/>
    <lineage>
        <taxon>Bacteria</taxon>
        <taxon>Bacillati</taxon>
        <taxon>Actinomycetota</taxon>
        <taxon>Actinomycetes</taxon>
        <taxon>Frankiales</taxon>
        <taxon>Frankiaceae</taxon>
        <taxon>Frankia</taxon>
    </lineage>
</organism>
<comment type="caution">
    <text evidence="2">The sequence shown here is derived from an EMBL/GenBank/DDBJ whole genome shotgun (WGS) entry which is preliminary data.</text>
</comment>
<feature type="compositionally biased region" description="Low complexity" evidence="1">
    <location>
        <begin position="52"/>
        <end position="61"/>
    </location>
</feature>
<reference evidence="2" key="1">
    <citation type="submission" date="2020-12" db="EMBL/GenBank/DDBJ databases">
        <title>Genomic characterization of non-nitrogen-fixing Frankia strains.</title>
        <authorList>
            <person name="Carlos-Shanley C."/>
            <person name="Guerra T."/>
            <person name="Hahn D."/>
        </authorList>
    </citation>
    <scope>NUCLEOTIDE SEQUENCE</scope>
    <source>
        <strain evidence="2">CN6</strain>
    </source>
</reference>
<accession>A0A937RF41</accession>
<dbReference type="EMBL" id="JAEACQ010000163">
    <property type="protein sequence ID" value="MBL7627694.1"/>
    <property type="molecule type" value="Genomic_DNA"/>
</dbReference>
<name>A0A937RF41_9ACTN</name>
<keyword evidence="3" id="KW-1185">Reference proteome</keyword>
<evidence type="ECO:0000313" key="3">
    <source>
        <dbReference type="Proteomes" id="UP000604475"/>
    </source>
</evidence>
<evidence type="ECO:0000313" key="2">
    <source>
        <dbReference type="EMBL" id="MBL7627694.1"/>
    </source>
</evidence>
<sequence length="270" mass="27484">MALGGSPGAPVDSDTRPGSGWRGSFAGVATVVSLVLALATGCSGDGDGDAGSGMSSGPSASTRPSTEPAAAFTALPDLCAAFDPEAYLDVGFNAAVERGVNGTMTPISLHTPGEAAGCVIILPDDNPGPRVHPGAPVSTVDGVHTLLTVTVTLAPDSDGEALYLRTLDARRGAADARVDPHTGPWSAASQVTSVEDLCPARWHTWTLLAWQANAVFEGTYHNLAPCDDGSPSSAGPIDDLIHDLSFTVDFDEVMALLHDDLGAVTDASHT</sequence>
<gene>
    <name evidence="2" type="ORF">I7412_11050</name>
</gene>
<proteinExistence type="predicted"/>